<dbReference type="Proteomes" id="UP000254924">
    <property type="component" value="Unassembled WGS sequence"/>
</dbReference>
<dbReference type="PANTHER" id="PTHR13504:SF38">
    <property type="entry name" value="FIDO DOMAIN-CONTAINING PROTEIN"/>
    <property type="match status" value="1"/>
</dbReference>
<dbReference type="InterPro" id="IPR003812">
    <property type="entry name" value="Fido"/>
</dbReference>
<feature type="binding site" evidence="2">
    <location>
        <begin position="213"/>
        <end position="214"/>
    </location>
    <ligand>
        <name>ATP</name>
        <dbReference type="ChEBI" id="CHEBI:30616"/>
    </ligand>
</feature>
<keyword evidence="2" id="KW-0547">Nucleotide-binding</keyword>
<evidence type="ECO:0000256" key="2">
    <source>
        <dbReference type="PIRSR" id="PIRSR640198-2"/>
    </source>
</evidence>
<feature type="active site" evidence="1">
    <location>
        <position position="177"/>
    </location>
</feature>
<dbReference type="EMBL" id="UHFN01000002">
    <property type="protein sequence ID" value="SUN58160.1"/>
    <property type="molecule type" value="Genomic_DNA"/>
</dbReference>
<feature type="glycosylation site" description="N-linked (GlcNAc...) asparagine" evidence="4">
    <location>
        <position position="94"/>
    </location>
</feature>
<sequence length="252" mass="29706">MTKTSNDTVVQKLLERIKDEREVNIKNGIYRRIQINFAYNSNRIEGSRLSKEQTQFIFDTNTIGFEDEQPLPIDDIIETRNHFRAVDYVLDTVNSSLTEDWIKHIHVLLKSNTSQAEKDWFVVGDYKKYPNEVGDRETTPPEAVAEAIGQLLDEYAKSSSKTVYDLIDFHVAFERIHPFQDGNGRVGRLILFKELLRYSHIPFIITDDKKYFYYRGLKEWDSERNFLHETCLSCQDDMIVILNYYEIVKTRD</sequence>
<evidence type="ECO:0000256" key="1">
    <source>
        <dbReference type="PIRSR" id="PIRSR640198-1"/>
    </source>
</evidence>
<proteinExistence type="predicted"/>
<gene>
    <name evidence="6" type="ORF">NCTC12224_00184</name>
</gene>
<dbReference type="Gene3D" id="1.10.3290.10">
    <property type="entry name" value="Fido-like domain"/>
    <property type="match status" value="1"/>
</dbReference>
<dbReference type="InterPro" id="IPR036597">
    <property type="entry name" value="Fido-like_dom_sf"/>
</dbReference>
<dbReference type="SUPFAM" id="SSF140931">
    <property type="entry name" value="Fic-like"/>
    <property type="match status" value="1"/>
</dbReference>
<evidence type="ECO:0000313" key="6">
    <source>
        <dbReference type="EMBL" id="SUN58160.1"/>
    </source>
</evidence>
<name>A0A380K0S0_9STRE</name>
<feature type="binding site" evidence="2">
    <location>
        <begin position="181"/>
        <end position="188"/>
    </location>
    <ligand>
        <name>ATP</name>
        <dbReference type="ChEBI" id="CHEBI:30616"/>
    </ligand>
</feature>
<reference evidence="6 7" key="1">
    <citation type="submission" date="2018-06" db="EMBL/GenBank/DDBJ databases">
        <authorList>
            <consortium name="Pathogen Informatics"/>
            <person name="Doyle S."/>
        </authorList>
    </citation>
    <scope>NUCLEOTIDE SEQUENCE [LARGE SCALE GENOMIC DNA]</scope>
    <source>
        <strain evidence="6 7">NCTC12224</strain>
    </source>
</reference>
<feature type="site" description="Important for autoinhibition of adenylyltransferase activity" evidence="3">
    <location>
        <position position="45"/>
    </location>
</feature>
<keyword evidence="7" id="KW-1185">Reference proteome</keyword>
<evidence type="ECO:0000259" key="5">
    <source>
        <dbReference type="PROSITE" id="PS51459"/>
    </source>
</evidence>
<accession>A0A380K0S0</accession>
<dbReference type="PANTHER" id="PTHR13504">
    <property type="entry name" value="FIDO DOMAIN-CONTAINING PROTEIN DDB_G0283145"/>
    <property type="match status" value="1"/>
</dbReference>
<dbReference type="Pfam" id="PF02661">
    <property type="entry name" value="Fic"/>
    <property type="match status" value="1"/>
</dbReference>
<dbReference type="OrthoDB" id="9813719at2"/>
<dbReference type="PROSITE" id="PS51459">
    <property type="entry name" value="FIDO"/>
    <property type="match status" value="1"/>
</dbReference>
<feature type="domain" description="Fido" evidence="5">
    <location>
        <begin position="97"/>
        <end position="244"/>
    </location>
</feature>
<evidence type="ECO:0000256" key="3">
    <source>
        <dbReference type="PIRSR" id="PIRSR640198-3"/>
    </source>
</evidence>
<organism evidence="6 7">
    <name type="scientific">Streptococcus hyointestinalis</name>
    <dbReference type="NCBI Taxonomy" id="1337"/>
    <lineage>
        <taxon>Bacteria</taxon>
        <taxon>Bacillati</taxon>
        <taxon>Bacillota</taxon>
        <taxon>Bacilli</taxon>
        <taxon>Lactobacillales</taxon>
        <taxon>Streptococcaceae</taxon>
        <taxon>Streptococcus</taxon>
    </lineage>
</organism>
<keyword evidence="2" id="KW-0067">ATP-binding</keyword>
<dbReference type="AlphaFoldDB" id="A0A380K0S0"/>
<evidence type="ECO:0000256" key="4">
    <source>
        <dbReference type="PIRSR" id="PIRSR640198-4"/>
    </source>
</evidence>
<dbReference type="GO" id="GO:0005524">
    <property type="term" value="F:ATP binding"/>
    <property type="evidence" value="ECO:0007669"/>
    <property type="project" value="UniProtKB-KW"/>
</dbReference>
<protein>
    <submittedName>
        <fullName evidence="6">Fic family protein</fullName>
    </submittedName>
</protein>
<evidence type="ECO:0000313" key="7">
    <source>
        <dbReference type="Proteomes" id="UP000254924"/>
    </source>
</evidence>
<dbReference type="InterPro" id="IPR040198">
    <property type="entry name" value="Fido_containing"/>
</dbReference>